<dbReference type="InterPro" id="IPR028889">
    <property type="entry name" value="USP"/>
</dbReference>
<dbReference type="InterPro" id="IPR001394">
    <property type="entry name" value="Peptidase_C19_UCH"/>
</dbReference>
<dbReference type="GO" id="GO:0016579">
    <property type="term" value="P:protein deubiquitination"/>
    <property type="evidence" value="ECO:0007669"/>
    <property type="project" value="InterPro"/>
</dbReference>
<dbReference type="InterPro" id="IPR038765">
    <property type="entry name" value="Papain-like_cys_pep_sf"/>
</dbReference>
<feature type="domain" description="USP" evidence="1">
    <location>
        <begin position="7"/>
        <end position="336"/>
    </location>
</feature>
<dbReference type="SUPFAM" id="SSF54001">
    <property type="entry name" value="Cysteine proteinases"/>
    <property type="match status" value="1"/>
</dbReference>
<dbReference type="InterPro" id="IPR050185">
    <property type="entry name" value="Ub_carboxyl-term_hydrolase"/>
</dbReference>
<dbReference type="AlphaFoldDB" id="A0A6C0HPH3"/>
<dbReference type="GO" id="GO:0004843">
    <property type="term" value="F:cysteine-type deubiquitinase activity"/>
    <property type="evidence" value="ECO:0007669"/>
    <property type="project" value="InterPro"/>
</dbReference>
<organism evidence="2">
    <name type="scientific">viral metagenome</name>
    <dbReference type="NCBI Taxonomy" id="1070528"/>
    <lineage>
        <taxon>unclassified sequences</taxon>
        <taxon>metagenomes</taxon>
        <taxon>organismal metagenomes</taxon>
    </lineage>
</organism>
<evidence type="ECO:0000313" key="2">
    <source>
        <dbReference type="EMBL" id="QHT82250.1"/>
    </source>
</evidence>
<dbReference type="InterPro" id="IPR018200">
    <property type="entry name" value="USP_CS"/>
</dbReference>
<dbReference type="EMBL" id="MN739997">
    <property type="protein sequence ID" value="QHT82250.1"/>
    <property type="molecule type" value="Genomic_DNA"/>
</dbReference>
<dbReference type="Gene3D" id="3.90.70.10">
    <property type="entry name" value="Cysteine proteinases"/>
    <property type="match status" value="1"/>
</dbReference>
<accession>A0A6C0HPH3</accession>
<protein>
    <recommendedName>
        <fullName evidence="1">USP domain-containing protein</fullName>
    </recommendedName>
</protein>
<proteinExistence type="predicted"/>
<dbReference type="PROSITE" id="PS50235">
    <property type="entry name" value="USP_3"/>
    <property type="match status" value="1"/>
</dbReference>
<dbReference type="PROSITE" id="PS00972">
    <property type="entry name" value="USP_1"/>
    <property type="match status" value="1"/>
</dbReference>
<dbReference type="PROSITE" id="PS00973">
    <property type="entry name" value="USP_2"/>
    <property type="match status" value="1"/>
</dbReference>
<reference evidence="2" key="1">
    <citation type="journal article" date="2020" name="Nature">
        <title>Giant virus diversity and host interactions through global metagenomics.</title>
        <authorList>
            <person name="Schulz F."/>
            <person name="Roux S."/>
            <person name="Paez-Espino D."/>
            <person name="Jungbluth S."/>
            <person name="Walsh D.A."/>
            <person name="Denef V.J."/>
            <person name="McMahon K.D."/>
            <person name="Konstantinidis K.T."/>
            <person name="Eloe-Fadrosh E.A."/>
            <person name="Kyrpides N.C."/>
            <person name="Woyke T."/>
        </authorList>
    </citation>
    <scope>NUCLEOTIDE SEQUENCE</scope>
    <source>
        <strain evidence="2">GVMAG-M-3300023184-161</strain>
    </source>
</reference>
<name>A0A6C0HPH3_9ZZZZ</name>
<dbReference type="Pfam" id="PF00443">
    <property type="entry name" value="UCH"/>
    <property type="match status" value="1"/>
</dbReference>
<evidence type="ECO:0000259" key="1">
    <source>
        <dbReference type="PROSITE" id="PS50235"/>
    </source>
</evidence>
<sequence length="337" mass="38937">MANEGLCGLVNMGNSCYLNSCMQIISNTYELNHFLETSNFRETLEHIPESVLVLEWNRLRNALWREPNKLVIPSGFVSSVRTVAKFKKKSDFTGNRQNDMQEYLVFILECFHIALTRDRATSSDYGNILDPRLRELLVRLYTKEYSIMIELFNGIQISKITDTLHSNKELASVPQQFFTITLPIPPSNNSNNLSVYSCLDLYCKCENLSGDNAWLNEETNKKQDVNISILFWKLPEILILCLNRFNNNGKKIKSFVNIPVNDVDFSKYVIGPNKSTYIYDLYGICNHHGESGGGHYTSYVKNPNGKWYWFNDSNVSEIMEDKIVTLDAYCIFYRIKK</sequence>
<dbReference type="PANTHER" id="PTHR21646">
    <property type="entry name" value="UBIQUITIN CARBOXYL-TERMINAL HYDROLASE"/>
    <property type="match status" value="1"/>
</dbReference>